<reference evidence="2" key="1">
    <citation type="journal article" date="2010" name="Nat. Biotechnol.">
        <title>Draft genome sequence of the oilseed species Ricinus communis.</title>
        <authorList>
            <person name="Chan A.P."/>
            <person name="Crabtree J."/>
            <person name="Zhao Q."/>
            <person name="Lorenzi H."/>
            <person name="Orvis J."/>
            <person name="Puiu D."/>
            <person name="Melake-Berhan A."/>
            <person name="Jones K.M."/>
            <person name="Redman J."/>
            <person name="Chen G."/>
            <person name="Cahoon E.B."/>
            <person name="Gedil M."/>
            <person name="Stanke M."/>
            <person name="Haas B.J."/>
            <person name="Wortman J.R."/>
            <person name="Fraser-Liggett C.M."/>
            <person name="Ravel J."/>
            <person name="Rabinowicz P.D."/>
        </authorList>
    </citation>
    <scope>NUCLEOTIDE SEQUENCE [LARGE SCALE GENOMIC DNA]</scope>
    <source>
        <strain evidence="2">cv. Hale</strain>
    </source>
</reference>
<accession>B9SQ47</accession>
<evidence type="ECO:0000313" key="1">
    <source>
        <dbReference type="EMBL" id="EEF34295.1"/>
    </source>
</evidence>
<organism evidence="1 2">
    <name type="scientific">Ricinus communis</name>
    <name type="common">Castor bean</name>
    <dbReference type="NCBI Taxonomy" id="3988"/>
    <lineage>
        <taxon>Eukaryota</taxon>
        <taxon>Viridiplantae</taxon>
        <taxon>Streptophyta</taxon>
        <taxon>Embryophyta</taxon>
        <taxon>Tracheophyta</taxon>
        <taxon>Spermatophyta</taxon>
        <taxon>Magnoliopsida</taxon>
        <taxon>eudicotyledons</taxon>
        <taxon>Gunneridae</taxon>
        <taxon>Pentapetalae</taxon>
        <taxon>rosids</taxon>
        <taxon>fabids</taxon>
        <taxon>Malpighiales</taxon>
        <taxon>Euphorbiaceae</taxon>
        <taxon>Acalyphoideae</taxon>
        <taxon>Acalypheae</taxon>
        <taxon>Ricinus</taxon>
    </lineage>
</organism>
<protein>
    <submittedName>
        <fullName evidence="1">Uncharacterized protein</fullName>
    </submittedName>
</protein>
<evidence type="ECO:0000313" key="2">
    <source>
        <dbReference type="Proteomes" id="UP000008311"/>
    </source>
</evidence>
<name>B9SQ47_RICCO</name>
<gene>
    <name evidence="1" type="ORF">RCOM_0644770</name>
</gene>
<keyword evidence="2" id="KW-1185">Reference proteome</keyword>
<dbReference type="AlphaFoldDB" id="B9SQ47"/>
<dbReference type="Proteomes" id="UP000008311">
    <property type="component" value="Unassembled WGS sequence"/>
</dbReference>
<proteinExistence type="predicted"/>
<dbReference type="InParanoid" id="B9SQ47"/>
<sequence>MPRRAKKAKRKDKDEIKLEKLSRHGRVTTCKYIVEAKDTILEHVLQRLMTTRLYLQSKKAKLKLNHLNYQQMT</sequence>
<dbReference type="EMBL" id="EQ974076">
    <property type="protein sequence ID" value="EEF34295.1"/>
    <property type="molecule type" value="Genomic_DNA"/>
</dbReference>